<evidence type="ECO:0000313" key="3">
    <source>
        <dbReference type="Proteomes" id="UP000215703"/>
    </source>
</evidence>
<dbReference type="SMART" id="SM00869">
    <property type="entry name" value="Autotransporter"/>
    <property type="match status" value="1"/>
</dbReference>
<dbReference type="Proteomes" id="UP000215703">
    <property type="component" value="Chromosome"/>
</dbReference>
<dbReference type="SUPFAM" id="SSF103515">
    <property type="entry name" value="Autotransporter"/>
    <property type="match status" value="1"/>
</dbReference>
<protein>
    <submittedName>
        <fullName evidence="2">Autotransporter domain-containing protein</fullName>
    </submittedName>
</protein>
<organism evidence="2 3">
    <name type="scientific">Bradyrhizobium ottawaense</name>
    <dbReference type="NCBI Taxonomy" id="931866"/>
    <lineage>
        <taxon>Bacteria</taxon>
        <taxon>Pseudomonadati</taxon>
        <taxon>Pseudomonadota</taxon>
        <taxon>Alphaproteobacteria</taxon>
        <taxon>Hyphomicrobiales</taxon>
        <taxon>Nitrobacteraceae</taxon>
        <taxon>Bradyrhizobium</taxon>
    </lineage>
</organism>
<dbReference type="EMBL" id="CP029425">
    <property type="protein sequence ID" value="AWL97688.1"/>
    <property type="molecule type" value="Genomic_DNA"/>
</dbReference>
<dbReference type="InterPro" id="IPR005546">
    <property type="entry name" value="Autotransporte_beta"/>
</dbReference>
<dbReference type="Gene3D" id="2.40.128.130">
    <property type="entry name" value="Autotransporter beta-domain"/>
    <property type="match status" value="1"/>
</dbReference>
<name>A0A2U8PJ04_9BRAD</name>
<proteinExistence type="predicted"/>
<reference evidence="2 3" key="1">
    <citation type="journal article" date="2014" name="Int. J. Syst. Evol. Microbiol.">
        <title>Bradyrhizobium ottawaense sp. nov., a symbiotic nitrogen fixing bacterium from root nodules of soybeans in Canada.</title>
        <authorList>
            <person name="Yu X."/>
            <person name="Cloutier S."/>
            <person name="Tambong J.T."/>
            <person name="Bromfield E.S."/>
        </authorList>
    </citation>
    <scope>NUCLEOTIDE SEQUENCE [LARGE SCALE GENOMIC DNA]</scope>
    <source>
        <strain evidence="2 3">OO99</strain>
    </source>
</reference>
<evidence type="ECO:0000259" key="1">
    <source>
        <dbReference type="PROSITE" id="PS51208"/>
    </source>
</evidence>
<dbReference type="Pfam" id="PF03797">
    <property type="entry name" value="Autotransporter"/>
    <property type="match status" value="1"/>
</dbReference>
<dbReference type="InterPro" id="IPR036709">
    <property type="entry name" value="Autotransporte_beta_dom_sf"/>
</dbReference>
<dbReference type="PROSITE" id="PS51208">
    <property type="entry name" value="AUTOTRANSPORTER"/>
    <property type="match status" value="1"/>
</dbReference>
<accession>A0A2U8PJ04</accession>
<evidence type="ECO:0000313" key="2">
    <source>
        <dbReference type="EMBL" id="AWL97688.1"/>
    </source>
</evidence>
<feature type="domain" description="Autotransporter" evidence="1">
    <location>
        <begin position="730"/>
        <end position="1015"/>
    </location>
</feature>
<gene>
    <name evidence="2" type="ORF">CIT37_40375</name>
</gene>
<reference evidence="2 3" key="2">
    <citation type="journal article" date="2017" name="Syst. Appl. Microbiol.">
        <title>Soybeans inoculated with root zone soils of Canadian native legumes harbour diverse and novel Bradyrhizobium spp. that possess agricultural potential.</title>
        <authorList>
            <person name="Bromfield E.S.P."/>
            <person name="Cloutier S."/>
            <person name="Tambong J.T."/>
            <person name="Tran Thi T.V."/>
        </authorList>
    </citation>
    <scope>NUCLEOTIDE SEQUENCE [LARGE SCALE GENOMIC DNA]</scope>
    <source>
        <strain evidence="2 3">OO99</strain>
    </source>
</reference>
<dbReference type="KEGG" id="bot:CIT37_40375"/>
<sequence>MATIAMTVASQSALWRISHNPGEPRSTRFQLDCRPLQSNLRVECSFLFVSHLAHAIAASFPAHMASKIGAVAARCVAIAAACASVSMLLTARAEAACTPAAGNDVSAVCTGATAGGYGGAGFTNLNVTVDTGATVTAGAASITFNTGSLLNRGTVSGVTSGVLGATATITNSALIFASGGTAIDLSGSLTLTNSGSVQGSQNGVRAATATIANSGLIVGTSGQAISLSGFGDITNSGNISGNYGILSFSTVKLANRGLVYGDNAALSVNGATIDNSGTILSGGTAVDSAGATIANRGTISGASIGIGTSGFTLNLDNSGSVSGQFGIFTNVGNIVNSGTISGTGGTAIDAFVNLALVNSGVISGQTTAIFAPTAAITNSGSIAAATAAAIDVTALTLANSGSISGVTSGVHGATATIANSGSITATGGPGIDLSGSLKLTNSGLVRGNSDGLSAASATIVNSGSIVGNLRAINLVGAGDITNSGSISGGSYGIASFSGVKLVNSGTVSGSVSAVSVSSATIDNSGAILSNAVAIDAGIAAINNSGTIAGRGIAITTVDLTLFNTGTVSVSDPGASAIYALRADISNAGLIAAANISSLAISLSSAADTLTSFAGSRIIGRIDLGGGADRVDFRGGNFNYTFNSLAGVTVTSAGPYIVQGSRVVTVDPTPFAATNRNILAFSAAVTSALPLAEPPPPAARPAMSYATGVRPAQGAREAFAAVMTPQGPTAVYGGGVSMWARGFAGERDQSATGPLLHTVNRFQGGFIGGDWQANPFFRLGAFVGAGAMRSTEDLNLNGVSSDVAFGGAFARGTFGDTFLDMMIQLGRLSGHSSRVVSNNLAPTGIETALGDYAGLYAIPELGLGRHIELGEMGGTTWRLTPVGRIRYLAGNLGGYNESASTASLTVGGRRLSELEERAELKLSGTIRSADFAVITGSLRVGVLGAQRVGGAAVNATLLGEAIPFATPGADTIWGVLGGGGLELSRGAASFFVSGDYLKASDSSVVYGGRGGLRLAF</sequence>
<dbReference type="AlphaFoldDB" id="A0A2U8PJ04"/>